<comment type="caution">
    <text evidence="18">The sequence shown here is derived from an EMBL/GenBank/DDBJ whole genome shotgun (WGS) entry which is preliminary data.</text>
</comment>
<dbReference type="InterPro" id="IPR003961">
    <property type="entry name" value="FN3_dom"/>
</dbReference>
<feature type="compositionally biased region" description="Polar residues" evidence="15">
    <location>
        <begin position="1062"/>
        <end position="1084"/>
    </location>
</feature>
<keyword evidence="6" id="KW-0963">Cytoplasm</keyword>
<gene>
    <name evidence="18" type="primary">Tspoap1_1</name>
    <name evidence="18" type="ORF">GTO96_0019507</name>
</gene>
<dbReference type="PROSITE" id="PS50853">
    <property type="entry name" value="FN3"/>
    <property type="match status" value="1"/>
</dbReference>
<feature type="domain" description="SH3" evidence="16">
    <location>
        <begin position="577"/>
        <end position="644"/>
    </location>
</feature>
<feature type="coiled-coil region" evidence="14">
    <location>
        <begin position="93"/>
        <end position="163"/>
    </location>
</feature>
<evidence type="ECO:0000256" key="4">
    <source>
        <dbReference type="ARBA" id="ARBA00022443"/>
    </source>
</evidence>
<dbReference type="InterPro" id="IPR035755">
    <property type="entry name" value="RIM-BP_SH3_3"/>
</dbReference>
<evidence type="ECO:0000256" key="1">
    <source>
        <dbReference type="ARBA" id="ARBA00004236"/>
    </source>
</evidence>
<evidence type="ECO:0000256" key="8">
    <source>
        <dbReference type="ARBA" id="ARBA00023018"/>
    </source>
</evidence>
<dbReference type="Gene3D" id="2.60.40.10">
    <property type="entry name" value="Immunoglobulins"/>
    <property type="match status" value="2"/>
</dbReference>
<dbReference type="CDD" id="cd12013">
    <property type="entry name" value="SH3_RIM-BP_3"/>
    <property type="match status" value="1"/>
</dbReference>
<dbReference type="InterPro" id="IPR001452">
    <property type="entry name" value="SH3_domain"/>
</dbReference>
<comment type="function">
    <text evidence="11">Plays a role in the synaptic transmission as bifunctional linker that interacts simultaneously with RIMS1, RIMS2, CACNA1D and CACNA1B.</text>
</comment>
<organism evidence="18 19">
    <name type="scientific">Polypterus senegalus</name>
    <name type="common">Senegal bichir</name>
    <dbReference type="NCBI Taxonomy" id="55291"/>
    <lineage>
        <taxon>Eukaryota</taxon>
        <taxon>Metazoa</taxon>
        <taxon>Chordata</taxon>
        <taxon>Craniata</taxon>
        <taxon>Vertebrata</taxon>
        <taxon>Euteleostomi</taxon>
        <taxon>Actinopterygii</taxon>
        <taxon>Polypteriformes</taxon>
        <taxon>Polypteridae</taxon>
        <taxon>Polypterus</taxon>
    </lineage>
</organism>
<feature type="compositionally biased region" description="Polar residues" evidence="15">
    <location>
        <begin position="539"/>
        <end position="553"/>
    </location>
</feature>
<dbReference type="FunFam" id="2.30.30.40:FF:000006">
    <property type="entry name" value="RIMS-binding protein 2 isoform X1"/>
    <property type="match status" value="1"/>
</dbReference>
<keyword evidence="7" id="KW-0677">Repeat</keyword>
<dbReference type="PANTHER" id="PTHR14234:SF20">
    <property type="entry name" value="PERIPHERAL-TYPE BENZODIAZEPINE RECEPTOR-ASSOCIATED PROTEIN 1"/>
    <property type="match status" value="1"/>
</dbReference>
<evidence type="ECO:0000256" key="9">
    <source>
        <dbReference type="ARBA" id="ARBA00023136"/>
    </source>
</evidence>
<dbReference type="PANTHER" id="PTHR14234">
    <property type="entry name" value="RIM BINDING PROTEIN-RELATED"/>
    <property type="match status" value="1"/>
</dbReference>
<evidence type="ECO:0000256" key="6">
    <source>
        <dbReference type="ARBA" id="ARBA00022490"/>
    </source>
</evidence>
<feature type="domain" description="Fibronectin type-III" evidence="17">
    <location>
        <begin position="818"/>
        <end position="899"/>
    </location>
</feature>
<evidence type="ECO:0000256" key="12">
    <source>
        <dbReference type="ARBA" id="ARBA00068024"/>
    </source>
</evidence>
<dbReference type="Pfam" id="PF25566">
    <property type="entry name" value="RIMB1_N"/>
    <property type="match status" value="1"/>
</dbReference>
<feature type="compositionally biased region" description="Polar residues" evidence="15">
    <location>
        <begin position="515"/>
        <end position="526"/>
    </location>
</feature>
<feature type="compositionally biased region" description="Low complexity" evidence="15">
    <location>
        <begin position="1143"/>
        <end position="1152"/>
    </location>
</feature>
<dbReference type="SUPFAM" id="SSF49265">
    <property type="entry name" value="Fibronectin type III"/>
    <property type="match status" value="2"/>
</dbReference>
<feature type="compositionally biased region" description="Basic and acidic residues" evidence="15">
    <location>
        <begin position="1585"/>
        <end position="1597"/>
    </location>
</feature>
<keyword evidence="19" id="KW-1185">Reference proteome</keyword>
<reference evidence="18 19" key="1">
    <citation type="journal article" date="2021" name="Cell">
        <title>Tracing the genetic footprints of vertebrate landing in non-teleost ray-finned fishes.</title>
        <authorList>
            <person name="Bi X."/>
            <person name="Wang K."/>
            <person name="Yang L."/>
            <person name="Pan H."/>
            <person name="Jiang H."/>
            <person name="Wei Q."/>
            <person name="Fang M."/>
            <person name="Yu H."/>
            <person name="Zhu C."/>
            <person name="Cai Y."/>
            <person name="He Y."/>
            <person name="Gan X."/>
            <person name="Zeng H."/>
            <person name="Yu D."/>
            <person name="Zhu Y."/>
            <person name="Jiang H."/>
            <person name="Qiu Q."/>
            <person name="Yang H."/>
            <person name="Zhang Y.E."/>
            <person name="Wang W."/>
            <person name="Zhu M."/>
            <person name="He S."/>
            <person name="Zhang G."/>
        </authorList>
    </citation>
    <scope>NUCLEOTIDE SEQUENCE [LARGE SCALE GENOMIC DNA]</scope>
    <source>
        <strain evidence="18">Bchr_013</strain>
    </source>
</reference>
<feature type="region of interest" description="Disordered" evidence="15">
    <location>
        <begin position="1967"/>
        <end position="1996"/>
    </location>
</feature>
<evidence type="ECO:0000313" key="19">
    <source>
        <dbReference type="Proteomes" id="UP000886611"/>
    </source>
</evidence>
<feature type="region of interest" description="Disordered" evidence="15">
    <location>
        <begin position="1474"/>
        <end position="1493"/>
    </location>
</feature>
<dbReference type="SUPFAM" id="SSF50044">
    <property type="entry name" value="SH3-domain"/>
    <property type="match status" value="3"/>
</dbReference>
<evidence type="ECO:0000313" key="18">
    <source>
        <dbReference type="EMBL" id="KAG2458776.1"/>
    </source>
</evidence>
<evidence type="ECO:0000259" key="17">
    <source>
        <dbReference type="PROSITE" id="PS50853"/>
    </source>
</evidence>
<feature type="compositionally biased region" description="Basic and acidic residues" evidence="15">
    <location>
        <begin position="1911"/>
        <end position="1920"/>
    </location>
</feature>
<dbReference type="InterPro" id="IPR013783">
    <property type="entry name" value="Ig-like_fold"/>
</dbReference>
<proteinExistence type="inferred from homology"/>
<feature type="non-terminal residue" evidence="18">
    <location>
        <position position="2012"/>
    </location>
</feature>
<feature type="domain" description="SH3" evidence="16">
    <location>
        <begin position="1730"/>
        <end position="1798"/>
    </location>
</feature>
<feature type="region of interest" description="Disordered" evidence="15">
    <location>
        <begin position="1574"/>
        <end position="1636"/>
    </location>
</feature>
<evidence type="ECO:0000256" key="7">
    <source>
        <dbReference type="ARBA" id="ARBA00022737"/>
    </source>
</evidence>
<dbReference type="CDD" id="cd00063">
    <property type="entry name" value="FN3"/>
    <property type="match status" value="2"/>
</dbReference>
<feature type="coiled-coil region" evidence="14">
    <location>
        <begin position="255"/>
        <end position="425"/>
    </location>
</feature>
<evidence type="ECO:0000256" key="10">
    <source>
        <dbReference type="ARBA" id="ARBA00034103"/>
    </source>
</evidence>
<feature type="non-terminal residue" evidence="18">
    <location>
        <position position="1"/>
    </location>
</feature>
<dbReference type="InterPro" id="IPR036116">
    <property type="entry name" value="FN3_sf"/>
</dbReference>
<feature type="region of interest" description="Disordered" evidence="15">
    <location>
        <begin position="1128"/>
        <end position="1165"/>
    </location>
</feature>
<evidence type="ECO:0000256" key="5">
    <source>
        <dbReference type="ARBA" id="ARBA00022475"/>
    </source>
</evidence>
<dbReference type="Proteomes" id="UP000886611">
    <property type="component" value="Unassembled WGS sequence"/>
</dbReference>
<dbReference type="SMART" id="SM00326">
    <property type="entry name" value="SH3"/>
    <property type="match status" value="3"/>
</dbReference>
<dbReference type="CDD" id="cd12012">
    <property type="entry name" value="SH3_RIM-BP_2"/>
    <property type="match status" value="1"/>
</dbReference>
<protein>
    <recommendedName>
        <fullName evidence="12">RIMS-binding protein 2</fullName>
    </recommendedName>
</protein>
<feature type="compositionally biased region" description="Basic and acidic residues" evidence="15">
    <location>
        <begin position="1474"/>
        <end position="1492"/>
    </location>
</feature>
<name>A0A8X8BLT5_POLSE</name>
<feature type="compositionally biased region" description="Basic and acidic residues" evidence="15">
    <location>
        <begin position="1700"/>
        <end position="1709"/>
    </location>
</feature>
<feature type="region of interest" description="Disordered" evidence="15">
    <location>
        <begin position="509"/>
        <end position="558"/>
    </location>
</feature>
<dbReference type="InterPro" id="IPR040325">
    <property type="entry name" value="RIMBP1/2/3"/>
</dbReference>
<evidence type="ECO:0000256" key="11">
    <source>
        <dbReference type="ARBA" id="ARBA00054159"/>
    </source>
</evidence>
<keyword evidence="5" id="KW-1003">Cell membrane</keyword>
<feature type="region of interest" description="Disordered" evidence="15">
    <location>
        <begin position="1910"/>
        <end position="1933"/>
    </location>
</feature>
<dbReference type="GO" id="GO:0005886">
    <property type="term" value="C:plasma membrane"/>
    <property type="evidence" value="ECO:0007669"/>
    <property type="project" value="UniProtKB-SubCell"/>
</dbReference>
<dbReference type="CDD" id="cd12014">
    <property type="entry name" value="SH3_RIM-BP_1"/>
    <property type="match status" value="1"/>
</dbReference>
<dbReference type="Pfam" id="PF00041">
    <property type="entry name" value="fn3"/>
    <property type="match status" value="1"/>
</dbReference>
<dbReference type="GO" id="GO:0045202">
    <property type="term" value="C:synapse"/>
    <property type="evidence" value="ECO:0007669"/>
    <property type="project" value="UniProtKB-SubCell"/>
</dbReference>
<dbReference type="SMART" id="SM00060">
    <property type="entry name" value="FN3"/>
    <property type="match status" value="3"/>
</dbReference>
<dbReference type="PROSITE" id="PS50002">
    <property type="entry name" value="SH3"/>
    <property type="match status" value="3"/>
</dbReference>
<dbReference type="FunFam" id="2.60.40.10:FF:000072">
    <property type="entry name" value="RIMS-binding protein 2 isoform X1"/>
    <property type="match status" value="1"/>
</dbReference>
<keyword evidence="4 13" id="KW-0728">SH3 domain</keyword>
<sequence>MYDLSLRKDQFAADTEMENQTEREAVVPQRNKSGELGIKTPGSPIVPTLTGIASFKASILGKRHHSVYEGLNGCEVATFGKNGTDYTYLVKQNAELLRALDELEKSCTSLRQENSLLRKSCSPETEEKVKRLQQKNAELAVIAKRLEERARKLQEANLKVVNAPALVKGPGVEQYKKTFARQRARDLAAHAETLLAKDKEIEALRQECRELQFSGKGKQSKAEISSQEEEANGFVENNGEITQDPIRGLPGTQQFQQLETELNNKRKECEKLENEVRKRQKRCQDLESELEDVRSENAGLREKTEHLSQKAHLIDQIQLENNELRDHLSEVTAQRNSALEENQRLQAKLENLEQVLRHMREVAERRQQLEAEHEEALSILKLKQDEVKRLQKAQAEAKKEHEGVVQLLKAKVRELEEKCRSQSEQFGLLSHELERFRLQTGKIDVLTANPETTASTELTIHSKMTLCNGVDLPDEKHVETNSGSASLTKDIKNDINTISEELCIQQKESAGISAESGQDPTPSRPQSESKHVTPDSEFIPQSTPKSCTTSEVDTASEVEDLDFDVSPVPEPEMRVPAKLQVFIARYSYNPFKGPNKNPEAELPLTAGEYIYVYGEMDEDGFYEGELMDGRRGLVPSNFVERVSDDDVMSVHPPEVSDLSHNSYQESSFHSSSEKNLRLSVNSLEKNELCLLNEEITNVTGKADSLMTNGFDLDAEEVGDDVVPYPRKLTLIKQLAKSIIISWEPPLVPAGWGNIWSYNLYVDKELRLNVPFGSQTKAVLGQLDVSLKAYRVSVQSISEKGNSDQLCCSFLVGRDVCVAPTQLKVGSVTATSACLSWLPSNSNFTHIVYLNEEEYEIVKAGNYSLCLTNLRPHMRYKVRVEARPNRTPWELSVHHRERKCACTAFETLMAGPPDAPLDVQVEPGPSPGIALVSWLPVTIDAAGTSNGVRVTGYVIYADTQKVLEVASPTAGSVLVGPSQIHILQASKELTVRTMSMYGESVDSASVKIPSKLFAATAHCPPLQKFPSASNSSDICVHMVPPYRDSLETTAAKSSLLPSLPDATASSSEQTPDTFLNSNPGGEQAETYQEDQISMDFRTDSLINTSSEFNSVALHAEVQDLELEPMAGISSSKDRLLNPSKDCESSSSKYPTDSYSREADVSCSEDLSESVQAKNIRGLDQEEEEEKGAKANARVVSIEEFLDDCEEKQELTEQPGQTKNDLARPEKAKEVCLVDVPQPVCYSRLNEYHNDSSRGSDLSDILEEDEEELCSDTAGNEDDKDALCQANLGVSVKAHSDTWETDSDEEILEKILELPLQTHHNKELFSIPEVTEEEDESLDVEEAEQPSRTKIQNLSVTAKPSAGENLSSSQNCKVSCNRSHAFYDEEHSAENSCKHKKTEEAINNRHKLQEQGNLPLQPVNDESFKSQIKHGIPCSRSRLHPHKDPSYFPTDGKTKYLKHSQEDFDSDIFVYVNDKENKSRRGHKQHDGVPRSPRDVVSAELRQTTLKVNKYYPVKASKRHNTSAINGGEIDIEYGTEDDEEAATDDPSMVDVVQMHSGWQRKHTASENLEETKDNLLHNGLTQSSDIKTELKKQMKSEDTVLQSRRKQHHWHHDNSSVGSSTLAHPASHSRGKGCKEIGDLGIHGNEYAKAVCRKTKSEQSMKGQHSDELYSREIMANNDSRNLSGSLKRLSNELVPNTEQVDSRPYKEAQRTASTPDKPISSEVEDYPGESNVRIFVALFDYDPATMSLNPDAVEAELPFKDGQIIKVYGDKDADGFYRGESGGRFGYVPSNMVSEILAEDAETKEQVLRQGYLWPQGTSKNTESFESHSEVPVATPRRMVAIFDYDPRESSPNIDVEAELTFSSGDIIEVFGEMDDDGFFYGSLNGLQGLVPSNFLQAIPENEEVSEVISEEGKPQEGLRESQVSPDASKEKNDSVLVVSEDMLASNKQSNALVTLSEDLGCSGFTTGNTYPQALTPDSPSKDENSLQGKKKKGFFSKGKKLFKKFGSSKKD</sequence>
<comment type="similarity">
    <text evidence="3">Belongs to the RIMBP family.</text>
</comment>
<accession>A0A8X8BLT5</accession>
<feature type="region of interest" description="Disordered" evidence="15">
    <location>
        <begin position="1681"/>
        <end position="1725"/>
    </location>
</feature>
<keyword evidence="14" id="KW-0175">Coiled coil</keyword>
<dbReference type="Gene3D" id="2.30.30.40">
    <property type="entry name" value="SH3 Domains"/>
    <property type="match status" value="3"/>
</dbReference>
<dbReference type="Pfam" id="PF07653">
    <property type="entry name" value="SH3_2"/>
    <property type="match status" value="3"/>
</dbReference>
<dbReference type="InterPro" id="IPR057884">
    <property type="entry name" value="FN3_RIM-BP1/2/3"/>
</dbReference>
<evidence type="ECO:0000256" key="14">
    <source>
        <dbReference type="SAM" id="Coils"/>
    </source>
</evidence>
<evidence type="ECO:0000256" key="3">
    <source>
        <dbReference type="ARBA" id="ARBA00010749"/>
    </source>
</evidence>
<evidence type="ECO:0000259" key="16">
    <source>
        <dbReference type="PROSITE" id="PS50002"/>
    </source>
</evidence>
<evidence type="ECO:0000256" key="15">
    <source>
        <dbReference type="SAM" id="MobiDB-lite"/>
    </source>
</evidence>
<keyword evidence="8" id="KW-0770">Synapse</keyword>
<keyword evidence="9" id="KW-0472">Membrane</keyword>
<dbReference type="InterPro" id="IPR057950">
    <property type="entry name" value="RIMB1/RIM3A-C-like_N"/>
</dbReference>
<dbReference type="FunFam" id="2.30.30.40:FF:000023">
    <property type="entry name" value="RIMS-binding protein 2 isoform F"/>
    <property type="match status" value="1"/>
</dbReference>
<dbReference type="FunFam" id="2.30.30.40:FF:000016">
    <property type="entry name" value="RIMS-binding protein 2 isoform X2"/>
    <property type="match status" value="1"/>
</dbReference>
<feature type="compositionally biased region" description="Basic and acidic residues" evidence="15">
    <location>
        <begin position="1130"/>
        <end position="1142"/>
    </location>
</feature>
<evidence type="ECO:0000256" key="2">
    <source>
        <dbReference type="ARBA" id="ARBA00004496"/>
    </source>
</evidence>
<dbReference type="Pfam" id="PF25523">
    <property type="entry name" value="Ig_RIMBP2"/>
    <property type="match status" value="1"/>
</dbReference>
<dbReference type="InterPro" id="IPR036028">
    <property type="entry name" value="SH3-like_dom_sf"/>
</dbReference>
<comment type="subcellular location">
    <subcellularLocation>
        <location evidence="1">Cell membrane</location>
    </subcellularLocation>
    <subcellularLocation>
        <location evidence="2">Cytoplasm</location>
    </subcellularLocation>
    <subcellularLocation>
        <location evidence="10">Synapse</location>
    </subcellularLocation>
</comment>
<evidence type="ECO:0000256" key="13">
    <source>
        <dbReference type="PROSITE-ProRule" id="PRU00192"/>
    </source>
</evidence>
<feature type="region of interest" description="Disordered" evidence="15">
    <location>
        <begin position="1056"/>
        <end position="1084"/>
    </location>
</feature>
<dbReference type="InterPro" id="IPR035753">
    <property type="entry name" value="RIM-BP_SH3_2"/>
</dbReference>
<feature type="compositionally biased region" description="Polar residues" evidence="15">
    <location>
        <begin position="1967"/>
        <end position="1979"/>
    </location>
</feature>
<feature type="domain" description="SH3" evidence="16">
    <location>
        <begin position="1834"/>
        <end position="1901"/>
    </location>
</feature>
<dbReference type="EMBL" id="JAATIS010005477">
    <property type="protein sequence ID" value="KAG2458776.1"/>
    <property type="molecule type" value="Genomic_DNA"/>
</dbReference>
<dbReference type="FunFam" id="2.60.40.10:FF:000643">
    <property type="entry name" value="RIMS-binding protein 2 isoform X1"/>
    <property type="match status" value="1"/>
</dbReference>